<evidence type="ECO:0000313" key="2">
    <source>
        <dbReference type="EMBL" id="TDO40227.1"/>
    </source>
</evidence>
<dbReference type="AlphaFoldDB" id="A0A4R6JVG0"/>
<feature type="transmembrane region" description="Helical" evidence="1">
    <location>
        <begin position="37"/>
        <end position="56"/>
    </location>
</feature>
<dbReference type="Proteomes" id="UP000294901">
    <property type="component" value="Unassembled WGS sequence"/>
</dbReference>
<accession>A0A4R6JVG0</accession>
<reference evidence="2 3" key="1">
    <citation type="submission" date="2019-03" db="EMBL/GenBank/DDBJ databases">
        <title>Sequencing the genomes of 1000 actinobacteria strains.</title>
        <authorList>
            <person name="Klenk H.-P."/>
        </authorList>
    </citation>
    <scope>NUCLEOTIDE SEQUENCE [LARGE SCALE GENOMIC DNA]</scope>
    <source>
        <strain evidence="2 3">DSM 43805</strain>
    </source>
</reference>
<evidence type="ECO:0000313" key="3">
    <source>
        <dbReference type="Proteomes" id="UP000294901"/>
    </source>
</evidence>
<organism evidence="2 3">
    <name type="scientific">Paractinoplanes brasiliensis</name>
    <dbReference type="NCBI Taxonomy" id="52695"/>
    <lineage>
        <taxon>Bacteria</taxon>
        <taxon>Bacillati</taxon>
        <taxon>Actinomycetota</taxon>
        <taxon>Actinomycetes</taxon>
        <taxon>Micromonosporales</taxon>
        <taxon>Micromonosporaceae</taxon>
        <taxon>Paractinoplanes</taxon>
    </lineage>
</organism>
<feature type="transmembrane region" description="Helical" evidence="1">
    <location>
        <begin position="12"/>
        <end position="31"/>
    </location>
</feature>
<dbReference type="EMBL" id="SNWR01000001">
    <property type="protein sequence ID" value="TDO40227.1"/>
    <property type="molecule type" value="Genomic_DNA"/>
</dbReference>
<evidence type="ECO:0000256" key="1">
    <source>
        <dbReference type="SAM" id="Phobius"/>
    </source>
</evidence>
<gene>
    <name evidence="2" type="ORF">C8E87_3938</name>
</gene>
<keyword evidence="1" id="KW-0472">Membrane</keyword>
<proteinExistence type="predicted"/>
<keyword evidence="1" id="KW-0812">Transmembrane</keyword>
<comment type="caution">
    <text evidence="2">The sequence shown here is derived from an EMBL/GenBank/DDBJ whole genome shotgun (WGS) entry which is preliminary data.</text>
</comment>
<protein>
    <submittedName>
        <fullName evidence="2">Uncharacterized protein</fullName>
    </submittedName>
</protein>
<dbReference type="OrthoDB" id="3404367at2"/>
<sequence>MNCRRYGSKPTMLLWLLVAIADLVFLAAAVGPVVTTAIVVLLAVITAAVFAVRVPAKRSVTPDPMTRRRA</sequence>
<keyword evidence="1" id="KW-1133">Transmembrane helix</keyword>
<dbReference type="RefSeq" id="WP_133874432.1">
    <property type="nucleotide sequence ID" value="NZ_BOMD01000002.1"/>
</dbReference>
<name>A0A4R6JVG0_9ACTN</name>
<keyword evidence="3" id="KW-1185">Reference proteome</keyword>